<keyword evidence="3" id="KW-1185">Reference proteome</keyword>
<evidence type="ECO:0000259" key="1">
    <source>
        <dbReference type="Pfam" id="PF05685"/>
    </source>
</evidence>
<dbReference type="Gene3D" id="3.90.1570.10">
    <property type="entry name" value="tt1808, chain A"/>
    <property type="match status" value="1"/>
</dbReference>
<comment type="caution">
    <text evidence="2">The sequence shown here is derived from an EMBL/GenBank/DDBJ whole genome shotgun (WGS) entry which is preliminary data.</text>
</comment>
<dbReference type="Pfam" id="PF05685">
    <property type="entry name" value="Uma2"/>
    <property type="match status" value="1"/>
</dbReference>
<dbReference type="SUPFAM" id="SSF52980">
    <property type="entry name" value="Restriction endonuclease-like"/>
    <property type="match status" value="1"/>
</dbReference>
<dbReference type="PANTHER" id="PTHR35400:SF3">
    <property type="entry name" value="SLL1072 PROTEIN"/>
    <property type="match status" value="1"/>
</dbReference>
<proteinExistence type="predicted"/>
<dbReference type="RefSeq" id="WP_138894929.1">
    <property type="nucleotide sequence ID" value="NZ_BMVO01000023.1"/>
</dbReference>
<dbReference type="CDD" id="cd06260">
    <property type="entry name" value="DUF820-like"/>
    <property type="match status" value="1"/>
</dbReference>
<name>A0ABQ3E2Z3_9ACTN</name>
<dbReference type="InterPro" id="IPR011335">
    <property type="entry name" value="Restrct_endonuc-II-like"/>
</dbReference>
<evidence type="ECO:0000313" key="3">
    <source>
        <dbReference type="Proteomes" id="UP000599437"/>
    </source>
</evidence>
<evidence type="ECO:0000313" key="2">
    <source>
        <dbReference type="EMBL" id="GHB23191.1"/>
    </source>
</evidence>
<dbReference type="EMBL" id="BMVO01000023">
    <property type="protein sequence ID" value="GHB23191.1"/>
    <property type="molecule type" value="Genomic_DNA"/>
</dbReference>
<reference evidence="3" key="1">
    <citation type="journal article" date="2019" name="Int. J. Syst. Evol. Microbiol.">
        <title>The Global Catalogue of Microorganisms (GCM) 10K type strain sequencing project: providing services to taxonomists for standard genome sequencing and annotation.</title>
        <authorList>
            <consortium name="The Broad Institute Genomics Platform"/>
            <consortium name="The Broad Institute Genome Sequencing Center for Infectious Disease"/>
            <person name="Wu L."/>
            <person name="Ma J."/>
        </authorList>
    </citation>
    <scope>NUCLEOTIDE SEQUENCE [LARGE SCALE GENOMIC DNA]</scope>
    <source>
        <strain evidence="3">JCM 4737</strain>
    </source>
</reference>
<protein>
    <recommendedName>
        <fullName evidence="1">Putative restriction endonuclease domain-containing protein</fullName>
    </recommendedName>
</protein>
<gene>
    <name evidence="2" type="ORF">GCM10010346_53580</name>
</gene>
<feature type="domain" description="Putative restriction endonuclease" evidence="1">
    <location>
        <begin position="19"/>
        <end position="177"/>
    </location>
</feature>
<organism evidence="2 3">
    <name type="scientific">Streptomyces chryseus</name>
    <dbReference type="NCBI Taxonomy" id="68186"/>
    <lineage>
        <taxon>Bacteria</taxon>
        <taxon>Bacillati</taxon>
        <taxon>Actinomycetota</taxon>
        <taxon>Actinomycetes</taxon>
        <taxon>Kitasatosporales</taxon>
        <taxon>Streptomycetaceae</taxon>
        <taxon>Streptomyces</taxon>
    </lineage>
</organism>
<accession>A0ABQ3E2Z3</accession>
<dbReference type="PANTHER" id="PTHR35400">
    <property type="entry name" value="SLR1083 PROTEIN"/>
    <property type="match status" value="1"/>
</dbReference>
<dbReference type="InterPro" id="IPR012296">
    <property type="entry name" value="Nuclease_put_TT1808"/>
</dbReference>
<sequence length="194" mass="22004">MSAIDDRPHLLPEEFDEATRILARTTEGVRLELIDGRLRSRVVPDGDHGRIIQWLTRICMQSRPELWLHPDQGLKVQAYRKGRARPDGSLAPSDAFVGQGEWADPEQVLMVVEVTSYDTDTDQRDRVEKPRAYAQTGIPVYLLIDRDTCEVTVYSEPDGVRYENAHTVPFGKPLALPGPVDITLETEALKEWVR</sequence>
<dbReference type="Proteomes" id="UP000599437">
    <property type="component" value="Unassembled WGS sequence"/>
</dbReference>
<dbReference type="InterPro" id="IPR008538">
    <property type="entry name" value="Uma2"/>
</dbReference>